<dbReference type="Proteomes" id="UP000002706">
    <property type="component" value="Chromosome"/>
</dbReference>
<dbReference type="AlphaFoldDB" id="Q3ADV7"/>
<reference evidence="1 2" key="1">
    <citation type="journal article" date="2005" name="PLoS Genet.">
        <title>Life in hot carbon monoxide: the complete genome sequence of Carboxydothermus hydrogenoformans Z-2901.</title>
        <authorList>
            <person name="Wu M."/>
            <person name="Ren Q."/>
            <person name="Durkin A.S."/>
            <person name="Daugherty S.C."/>
            <person name="Brinkac L.M."/>
            <person name="Dodson R.J."/>
            <person name="Madupu R."/>
            <person name="Sullivan S.A."/>
            <person name="Kolonay J.F."/>
            <person name="Haft D.H."/>
            <person name="Nelson W.C."/>
            <person name="Tallon L.J."/>
            <person name="Jones K.M."/>
            <person name="Ulrich L.E."/>
            <person name="Gonzalez J.M."/>
            <person name="Zhulin I.B."/>
            <person name="Robb F.T."/>
            <person name="Eisen J.A."/>
        </authorList>
    </citation>
    <scope>NUCLEOTIDE SEQUENCE [LARGE SCALE GENOMIC DNA]</scope>
    <source>
        <strain evidence="2">ATCC BAA-161 / DSM 6008 / Z-2901</strain>
    </source>
</reference>
<gene>
    <name evidence="1" type="ordered locus">CHY_0823</name>
</gene>
<accession>Q3ADV7</accession>
<organism evidence="1 2">
    <name type="scientific">Carboxydothermus hydrogenoformans (strain ATCC BAA-161 / DSM 6008 / Z-2901)</name>
    <dbReference type="NCBI Taxonomy" id="246194"/>
    <lineage>
        <taxon>Bacteria</taxon>
        <taxon>Bacillati</taxon>
        <taxon>Bacillota</taxon>
        <taxon>Clostridia</taxon>
        <taxon>Thermoanaerobacterales</taxon>
        <taxon>Thermoanaerobacteraceae</taxon>
        <taxon>Carboxydothermus</taxon>
    </lineage>
</organism>
<evidence type="ECO:0000313" key="1">
    <source>
        <dbReference type="EMBL" id="ABB14345.1"/>
    </source>
</evidence>
<keyword evidence="2" id="KW-1185">Reference proteome</keyword>
<sequence>MITTTAFIRPSKSILNLIKSVKNGSKSFAAEVIRKGIEEGARMQGMELVSRCYGLKGEV</sequence>
<dbReference type="EMBL" id="CP000141">
    <property type="protein sequence ID" value="ABB14345.1"/>
    <property type="molecule type" value="Genomic_DNA"/>
</dbReference>
<dbReference type="KEGG" id="chy:CHY_0823"/>
<name>Q3ADV7_CARHZ</name>
<evidence type="ECO:0000313" key="2">
    <source>
        <dbReference type="Proteomes" id="UP000002706"/>
    </source>
</evidence>
<protein>
    <submittedName>
        <fullName evidence="1">Uncharacterized protein</fullName>
    </submittedName>
</protein>
<dbReference type="InParanoid" id="Q3ADV7"/>
<dbReference type="HOGENOM" id="CLU_2951788_0_0_9"/>
<proteinExistence type="predicted"/>